<dbReference type="EMBL" id="ABYO01000191">
    <property type="protein sequence ID" value="EEI86571.1"/>
    <property type="molecule type" value="Genomic_DNA"/>
</dbReference>
<protein>
    <submittedName>
        <fullName evidence="1">Uncharacterized protein</fullName>
    </submittedName>
</protein>
<dbReference type="STRING" id="525254.HMPREF0072_0829"/>
<gene>
    <name evidence="1" type="ORF">HMPREF0072_0829</name>
</gene>
<organism evidence="1 2">
    <name type="scientific">Anaerococcus lactolyticus ATCC 51172</name>
    <dbReference type="NCBI Taxonomy" id="525254"/>
    <lineage>
        <taxon>Bacteria</taxon>
        <taxon>Bacillati</taxon>
        <taxon>Bacillota</taxon>
        <taxon>Tissierellia</taxon>
        <taxon>Tissierellales</taxon>
        <taxon>Peptoniphilaceae</taxon>
        <taxon>Anaerococcus</taxon>
    </lineage>
</organism>
<dbReference type="RefSeq" id="WP_004826802.1">
    <property type="nucleotide sequence ID" value="NZ_GG666044.1"/>
</dbReference>
<evidence type="ECO:0000313" key="2">
    <source>
        <dbReference type="Proteomes" id="UP000005984"/>
    </source>
</evidence>
<reference evidence="1 2" key="1">
    <citation type="submission" date="2008-10" db="EMBL/GenBank/DDBJ databases">
        <authorList>
            <person name="Qin X."/>
            <person name="Bachman B."/>
            <person name="Battles P."/>
            <person name="Bell A."/>
            <person name="Bess C."/>
            <person name="Bickham C."/>
            <person name="Chaboub L."/>
            <person name="Chen D."/>
            <person name="Coyle M."/>
            <person name="Deiros D.R."/>
            <person name="Dinh H."/>
            <person name="Forbes L."/>
            <person name="Fowler G."/>
            <person name="Francisco L."/>
            <person name="Fu Q."/>
            <person name="Gubbala S."/>
            <person name="Hale W."/>
            <person name="Han Y."/>
            <person name="Hemphill L."/>
            <person name="Highlander S.K."/>
            <person name="Hirani K."/>
            <person name="Hogues M."/>
            <person name="Jackson L."/>
            <person name="Jakkamsetti A."/>
            <person name="Javaid M."/>
            <person name="Jiang H."/>
            <person name="Korchina V."/>
            <person name="Kovar C."/>
            <person name="Lara F."/>
            <person name="Lee S."/>
            <person name="Mata R."/>
            <person name="Mathew T."/>
            <person name="Moen C."/>
            <person name="Morales K."/>
            <person name="Munidasa M."/>
            <person name="Nazareth L."/>
            <person name="Ngo R."/>
            <person name="Nguyen L."/>
            <person name="Okwuonu G."/>
            <person name="Ongeri F."/>
            <person name="Patil S."/>
            <person name="Petrosino J."/>
            <person name="Pham C."/>
            <person name="Pham P."/>
            <person name="Pu L.-L."/>
            <person name="Puazo M."/>
            <person name="Raj R."/>
            <person name="Reid J."/>
            <person name="Rouhana J."/>
            <person name="Saada N."/>
            <person name="Shang Y."/>
            <person name="Simmons D."/>
            <person name="Thornton R."/>
            <person name="Warren J."/>
            <person name="Weissenberger G."/>
            <person name="Zhang J."/>
            <person name="Zhang L."/>
            <person name="Zhou C."/>
            <person name="Zhu D."/>
            <person name="Muzny D."/>
            <person name="Worley K."/>
            <person name="Gibbs R."/>
        </authorList>
    </citation>
    <scope>NUCLEOTIDE SEQUENCE [LARGE SCALE GENOMIC DNA]</scope>
    <source>
        <strain evidence="1 2">ATCC 51172</strain>
    </source>
</reference>
<dbReference type="Proteomes" id="UP000005984">
    <property type="component" value="Unassembled WGS sequence"/>
</dbReference>
<proteinExistence type="predicted"/>
<dbReference type="AlphaFoldDB" id="C2BEQ9"/>
<comment type="caution">
    <text evidence="1">The sequence shown here is derived from an EMBL/GenBank/DDBJ whole genome shotgun (WGS) entry which is preliminary data.</text>
</comment>
<evidence type="ECO:0000313" key="1">
    <source>
        <dbReference type="EMBL" id="EEI86571.1"/>
    </source>
</evidence>
<accession>C2BEQ9</accession>
<keyword evidence="2" id="KW-1185">Reference proteome</keyword>
<dbReference type="HOGENOM" id="CLU_1999130_0_0_9"/>
<name>C2BEQ9_9FIRM</name>
<sequence>MHTKNLIESLNKYLELRSKMVIIKSIITESLKKENYDSYQAAETLLKAICYTHGYFGLDVNGDYRINDYNAIYDIINKYNILNNEYSNIKKLLNRLFNHGDITSNECIREVFWILIDLEKRGLI</sequence>